<dbReference type="GeneID" id="37616694"/>
<feature type="region of interest" description="Disordered" evidence="1">
    <location>
        <begin position="74"/>
        <end position="99"/>
    </location>
</feature>
<feature type="region of interest" description="Disordered" evidence="1">
    <location>
        <begin position="118"/>
        <end position="152"/>
    </location>
</feature>
<organism evidence="3 4">
    <name type="scientific">Torque teno midi virus 9</name>
    <dbReference type="NCBI Taxonomy" id="2065050"/>
    <lineage>
        <taxon>Viruses</taxon>
        <taxon>Monodnaviria</taxon>
        <taxon>Shotokuvirae</taxon>
        <taxon>Commensaviricota</taxon>
        <taxon>Cardeaviricetes</taxon>
        <taxon>Sanitavirales</taxon>
        <taxon>Anelloviridae</taxon>
        <taxon>Gammatorquevirus</taxon>
        <taxon>Gammatorquevirus homidi9</taxon>
    </lineage>
</organism>
<dbReference type="Pfam" id="PF02957">
    <property type="entry name" value="TT_ORF2-like"/>
    <property type="match status" value="1"/>
</dbReference>
<protein>
    <recommendedName>
        <fullName evidence="2">Hepatitis TT virus Orf2/Gyrovirus Vp2 N-terminal domain-containing protein</fullName>
    </recommendedName>
</protein>
<evidence type="ECO:0000256" key="1">
    <source>
        <dbReference type="SAM" id="MobiDB-lite"/>
    </source>
</evidence>
<accession>A7VLY1</accession>
<dbReference type="InterPro" id="IPR004118">
    <property type="entry name" value="HEV_TT_vir_Orf2/Gyrovir_Vp2_N"/>
</dbReference>
<keyword evidence="4" id="KW-1185">Reference proteome</keyword>
<dbReference type="Proteomes" id="UP000116093">
    <property type="component" value="Segment"/>
</dbReference>
<reference evidence="3 4" key="1">
    <citation type="journal article" date="2007" name="Arch. Virol.">
        <title>Analysis of the entire genomes of fifteen torque teno midi virus variants classifiable into a third group of genus Anellovirus.</title>
        <authorList>
            <person name="Ninomiya M."/>
            <person name="Takahashi M."/>
            <person name="Shimosegawa T."/>
            <person name="Okamoto H."/>
        </authorList>
    </citation>
    <scope>NUCLEOTIDE SEQUENCE [LARGE SCALE GENOMIC DNA]</scope>
    <source>
        <strain evidence="3">MDJN2</strain>
    </source>
</reference>
<dbReference type="EMBL" id="AB303559">
    <property type="protein sequence ID" value="BAF76102.1"/>
    <property type="molecule type" value="Genomic_DNA"/>
</dbReference>
<proteinExistence type="predicted"/>
<dbReference type="RefSeq" id="YP_009505771.1">
    <property type="nucleotide sequence ID" value="NC_038356.1"/>
</dbReference>
<evidence type="ECO:0000313" key="3">
    <source>
        <dbReference type="EMBL" id="BAF76102.1"/>
    </source>
</evidence>
<feature type="compositionally biased region" description="Basic and acidic residues" evidence="1">
    <location>
        <begin position="77"/>
        <end position="99"/>
    </location>
</feature>
<sequence>MTAYYNFARKTPYNNCTHEQLWISSFNDSHDAFCGCTKPVTHMLSILFPEGHRDLDLTIRQILQREKEDTICLFGGTDERDGGEAQEDPGTKEKDIPDATEEEFTKIDVEDLLAAAADADTPRFRVKPTSQEKEKDNKRATIPTKRERRAPEMSPLTLRRKYLPRNPTNTKPARAHPAAAAATATTQVQHSQNHLRTQAAAATTRSTNRTSTLTPFKPGFETETELQLCIAFKRYPRKYKEDPPLYPWLPPEPRVNFNLNFKC</sequence>
<name>A7VLY1_9VIRU</name>
<feature type="compositionally biased region" description="Basic and acidic residues" evidence="1">
    <location>
        <begin position="130"/>
        <end position="139"/>
    </location>
</feature>
<evidence type="ECO:0000259" key="2">
    <source>
        <dbReference type="Pfam" id="PF02957"/>
    </source>
</evidence>
<evidence type="ECO:0000313" key="4">
    <source>
        <dbReference type="Proteomes" id="UP000116093"/>
    </source>
</evidence>
<feature type="domain" description="Hepatitis TT virus Orf2/Gyrovirus Vp2 N-terminal" evidence="2">
    <location>
        <begin position="16"/>
        <end position="66"/>
    </location>
</feature>
<dbReference type="KEGG" id="vg:37616694"/>